<dbReference type="InterPro" id="IPR005467">
    <property type="entry name" value="His_kinase_dom"/>
</dbReference>
<evidence type="ECO:0000313" key="14">
    <source>
        <dbReference type="Proteomes" id="UP000004893"/>
    </source>
</evidence>
<dbReference type="EMBL" id="ABYI02000018">
    <property type="protein sequence ID" value="EEG75050.1"/>
    <property type="molecule type" value="Genomic_DNA"/>
</dbReference>
<evidence type="ECO:0000256" key="6">
    <source>
        <dbReference type="ARBA" id="ARBA00022679"/>
    </source>
</evidence>
<dbReference type="Gene3D" id="3.30.565.10">
    <property type="entry name" value="Histidine kinase-like ATPase, C-terminal domain"/>
    <property type="match status" value="1"/>
</dbReference>
<dbReference type="PROSITE" id="PS50109">
    <property type="entry name" value="HIS_KIN"/>
    <property type="match status" value="1"/>
</dbReference>
<comment type="caution">
    <text evidence="13">The sequence shown here is derived from an EMBL/GenBank/DDBJ whole genome shotgun (WGS) entry which is preliminary data.</text>
</comment>
<keyword evidence="8 13" id="KW-0418">Kinase</keyword>
<keyword evidence="7" id="KW-0812">Transmembrane</keyword>
<evidence type="ECO:0000313" key="13">
    <source>
        <dbReference type="EMBL" id="EEG75050.1"/>
    </source>
</evidence>
<dbReference type="SMART" id="SM00388">
    <property type="entry name" value="HisKA"/>
    <property type="match status" value="1"/>
</dbReference>
<dbReference type="SUPFAM" id="SSF55874">
    <property type="entry name" value="ATPase domain of HSP90 chaperone/DNA topoisomerase II/histidine kinase"/>
    <property type="match status" value="1"/>
</dbReference>
<dbReference type="eggNOG" id="COG2205">
    <property type="taxonomic scope" value="Bacteria"/>
</dbReference>
<dbReference type="InterPro" id="IPR036890">
    <property type="entry name" value="HATPase_C_sf"/>
</dbReference>
<keyword evidence="4" id="KW-1003">Cell membrane</keyword>
<dbReference type="Pfam" id="PF02518">
    <property type="entry name" value="HATPase_c"/>
    <property type="match status" value="1"/>
</dbReference>
<evidence type="ECO:0000256" key="4">
    <source>
        <dbReference type="ARBA" id="ARBA00022475"/>
    </source>
</evidence>
<keyword evidence="9" id="KW-1133">Transmembrane helix</keyword>
<dbReference type="STRING" id="553973.CLOHYLEM_05011"/>
<dbReference type="InterPro" id="IPR003661">
    <property type="entry name" value="HisK_dim/P_dom"/>
</dbReference>
<evidence type="ECO:0000256" key="3">
    <source>
        <dbReference type="ARBA" id="ARBA00012438"/>
    </source>
</evidence>
<dbReference type="SUPFAM" id="SSF47384">
    <property type="entry name" value="Homodimeric domain of signal transducing histidine kinase"/>
    <property type="match status" value="1"/>
</dbReference>
<dbReference type="InterPro" id="IPR004358">
    <property type="entry name" value="Sig_transdc_His_kin-like_C"/>
</dbReference>
<dbReference type="Proteomes" id="UP000004893">
    <property type="component" value="Unassembled WGS sequence"/>
</dbReference>
<keyword evidence="5" id="KW-0597">Phosphoprotein</keyword>
<protein>
    <recommendedName>
        <fullName evidence="3">histidine kinase</fullName>
        <ecNumber evidence="3">2.7.13.3</ecNumber>
    </recommendedName>
</protein>
<dbReference type="PANTHER" id="PTHR45453:SF2">
    <property type="entry name" value="HISTIDINE KINASE"/>
    <property type="match status" value="1"/>
</dbReference>
<dbReference type="GO" id="GO:0005886">
    <property type="term" value="C:plasma membrane"/>
    <property type="evidence" value="ECO:0007669"/>
    <property type="project" value="UniProtKB-SubCell"/>
</dbReference>
<evidence type="ECO:0000256" key="8">
    <source>
        <dbReference type="ARBA" id="ARBA00022777"/>
    </source>
</evidence>
<dbReference type="PRINTS" id="PR00344">
    <property type="entry name" value="BCTRLSENSOR"/>
</dbReference>
<dbReference type="InterPro" id="IPR003594">
    <property type="entry name" value="HATPase_dom"/>
</dbReference>
<gene>
    <name evidence="13" type="ORF">CLOHYLEM_05011</name>
</gene>
<keyword evidence="10" id="KW-0902">Two-component regulatory system</keyword>
<name>C0BYX2_9FIRM</name>
<dbReference type="RefSeq" id="WP_006442344.1">
    <property type="nucleotide sequence ID" value="NZ_GG657759.1"/>
</dbReference>
<evidence type="ECO:0000256" key="7">
    <source>
        <dbReference type="ARBA" id="ARBA00022692"/>
    </source>
</evidence>
<dbReference type="Pfam" id="PF00512">
    <property type="entry name" value="HisKA"/>
    <property type="match status" value="1"/>
</dbReference>
<evidence type="ECO:0000256" key="5">
    <source>
        <dbReference type="ARBA" id="ARBA00022553"/>
    </source>
</evidence>
<dbReference type="PANTHER" id="PTHR45453">
    <property type="entry name" value="PHOSPHATE REGULON SENSOR PROTEIN PHOR"/>
    <property type="match status" value="1"/>
</dbReference>
<dbReference type="InterPro" id="IPR050351">
    <property type="entry name" value="BphY/WalK/GraS-like"/>
</dbReference>
<evidence type="ECO:0000256" key="9">
    <source>
        <dbReference type="ARBA" id="ARBA00022989"/>
    </source>
</evidence>
<reference evidence="13" key="1">
    <citation type="submission" date="2009-02" db="EMBL/GenBank/DDBJ databases">
        <authorList>
            <person name="Fulton L."/>
            <person name="Clifton S."/>
            <person name="Fulton B."/>
            <person name="Xu J."/>
            <person name="Minx P."/>
            <person name="Pepin K.H."/>
            <person name="Johnson M."/>
            <person name="Bhonagiri V."/>
            <person name="Nash W.E."/>
            <person name="Mardis E.R."/>
            <person name="Wilson R.K."/>
        </authorList>
    </citation>
    <scope>NUCLEOTIDE SEQUENCE [LARGE SCALE GENOMIC DNA]</scope>
    <source>
        <strain evidence="13">DSM 15053</strain>
    </source>
</reference>
<reference evidence="13" key="2">
    <citation type="submission" date="2013-06" db="EMBL/GenBank/DDBJ databases">
        <title>Draft genome sequence of Clostridium hylemonae (DSM 15053).</title>
        <authorList>
            <person name="Sudarsanam P."/>
            <person name="Ley R."/>
            <person name="Guruge J."/>
            <person name="Turnbaugh P.J."/>
            <person name="Mahowald M."/>
            <person name="Liep D."/>
            <person name="Gordon J."/>
        </authorList>
    </citation>
    <scope>NUCLEOTIDE SEQUENCE</scope>
    <source>
        <strain evidence="13">DSM 15053</strain>
    </source>
</reference>
<proteinExistence type="predicted"/>
<dbReference type="GO" id="GO:0016036">
    <property type="term" value="P:cellular response to phosphate starvation"/>
    <property type="evidence" value="ECO:0007669"/>
    <property type="project" value="TreeGrafter"/>
</dbReference>
<evidence type="ECO:0000256" key="11">
    <source>
        <dbReference type="ARBA" id="ARBA00023136"/>
    </source>
</evidence>
<organism evidence="13 14">
    <name type="scientific">[Clostridium] hylemonae DSM 15053</name>
    <dbReference type="NCBI Taxonomy" id="553973"/>
    <lineage>
        <taxon>Bacteria</taxon>
        <taxon>Bacillati</taxon>
        <taxon>Bacillota</taxon>
        <taxon>Clostridia</taxon>
        <taxon>Lachnospirales</taxon>
        <taxon>Lachnospiraceae</taxon>
    </lineage>
</organism>
<dbReference type="GO" id="GO:0004721">
    <property type="term" value="F:phosphoprotein phosphatase activity"/>
    <property type="evidence" value="ECO:0007669"/>
    <property type="project" value="TreeGrafter"/>
</dbReference>
<accession>C0BYX2</accession>
<dbReference type="GO" id="GO:0000155">
    <property type="term" value="F:phosphorelay sensor kinase activity"/>
    <property type="evidence" value="ECO:0007669"/>
    <property type="project" value="InterPro"/>
</dbReference>
<dbReference type="Gene3D" id="1.10.287.130">
    <property type="match status" value="1"/>
</dbReference>
<comment type="subcellular location">
    <subcellularLocation>
        <location evidence="2">Cell membrane</location>
        <topology evidence="2">Multi-pass membrane protein</topology>
    </subcellularLocation>
</comment>
<evidence type="ECO:0000256" key="10">
    <source>
        <dbReference type="ARBA" id="ARBA00023012"/>
    </source>
</evidence>
<sequence>MAEVIIPALCFAAAAALMWHRMRELKRDIYTFTEKLEKSLDVMEKGEELKESGLPEDTLWGKTEGKLVKINHMWHQKYEENSREKRQMKELISDISHQTRTPVANMKLYLELLQSGAPDSEKYSEFLGKMAGQTEKLDFLLQGMVKMSRLEAGIIEIQCQKARIFETLVRAAEAAVPAAGKKGIKISVECAEEIQVTHDGKWTSEAIFNILDNAVKYTDPGGTVHISVTEQEFFTKISVKDSGKGIAQERQPLVFQRFYREPEVHGEEGIGVGLYLAREIITRQKGYIEVRSEAGAGSEFCIYLPNGI</sequence>
<comment type="catalytic activity">
    <reaction evidence="1">
        <text>ATP + protein L-histidine = ADP + protein N-phospho-L-histidine.</text>
        <dbReference type="EC" id="2.7.13.3"/>
    </reaction>
</comment>
<evidence type="ECO:0000256" key="2">
    <source>
        <dbReference type="ARBA" id="ARBA00004651"/>
    </source>
</evidence>
<dbReference type="AlphaFoldDB" id="C0BYX2"/>
<evidence type="ECO:0000256" key="1">
    <source>
        <dbReference type="ARBA" id="ARBA00000085"/>
    </source>
</evidence>
<keyword evidence="11" id="KW-0472">Membrane</keyword>
<feature type="domain" description="Histidine kinase" evidence="12">
    <location>
        <begin position="94"/>
        <end position="308"/>
    </location>
</feature>
<dbReference type="HOGENOM" id="CLU_000445_89_3_9"/>
<keyword evidence="14" id="KW-1185">Reference proteome</keyword>
<keyword evidence="6" id="KW-0808">Transferase</keyword>
<evidence type="ECO:0000259" key="12">
    <source>
        <dbReference type="PROSITE" id="PS50109"/>
    </source>
</evidence>
<dbReference type="CDD" id="cd00082">
    <property type="entry name" value="HisKA"/>
    <property type="match status" value="1"/>
</dbReference>
<dbReference type="InterPro" id="IPR036097">
    <property type="entry name" value="HisK_dim/P_sf"/>
</dbReference>
<dbReference type="EC" id="2.7.13.3" evidence="3"/>
<dbReference type="SMART" id="SM00387">
    <property type="entry name" value="HATPase_c"/>
    <property type="match status" value="1"/>
</dbReference>